<dbReference type="EMBL" id="GBXM01025562">
    <property type="protein sequence ID" value="JAH83015.1"/>
    <property type="molecule type" value="Transcribed_RNA"/>
</dbReference>
<evidence type="ECO:0000313" key="1">
    <source>
        <dbReference type="EMBL" id="JAH83015.1"/>
    </source>
</evidence>
<sequence>MEFSKSSQK</sequence>
<proteinExistence type="predicted"/>
<accession>A0A0E9W0C5</accession>
<name>A0A0E9W0C5_ANGAN</name>
<reference evidence="1" key="2">
    <citation type="journal article" date="2015" name="Fish Shellfish Immunol.">
        <title>Early steps in the European eel (Anguilla anguilla)-Vibrio vulnificus interaction in the gills: Role of the RtxA13 toxin.</title>
        <authorList>
            <person name="Callol A."/>
            <person name="Pajuelo D."/>
            <person name="Ebbesson L."/>
            <person name="Teles M."/>
            <person name="MacKenzie S."/>
            <person name="Amaro C."/>
        </authorList>
    </citation>
    <scope>NUCLEOTIDE SEQUENCE</scope>
</reference>
<organism evidence="1">
    <name type="scientific">Anguilla anguilla</name>
    <name type="common">European freshwater eel</name>
    <name type="synonym">Muraena anguilla</name>
    <dbReference type="NCBI Taxonomy" id="7936"/>
    <lineage>
        <taxon>Eukaryota</taxon>
        <taxon>Metazoa</taxon>
        <taxon>Chordata</taxon>
        <taxon>Craniata</taxon>
        <taxon>Vertebrata</taxon>
        <taxon>Euteleostomi</taxon>
        <taxon>Actinopterygii</taxon>
        <taxon>Neopterygii</taxon>
        <taxon>Teleostei</taxon>
        <taxon>Anguilliformes</taxon>
        <taxon>Anguillidae</taxon>
        <taxon>Anguilla</taxon>
    </lineage>
</organism>
<protein>
    <submittedName>
        <fullName evidence="1">Uncharacterized protein</fullName>
    </submittedName>
</protein>
<reference evidence="1" key="1">
    <citation type="submission" date="2014-11" db="EMBL/GenBank/DDBJ databases">
        <authorList>
            <person name="Amaro Gonzalez C."/>
        </authorList>
    </citation>
    <scope>NUCLEOTIDE SEQUENCE</scope>
</reference>